<sequence>MAKPVFTWKVNAEATAEHQFNARKVQFGDGYEQRQRRFLKPKMQKWTVGKTAYREEIEEIKTFLDARLGVEPFHWTPPGGATLLVVADSYNTKHIGGRVWALSCEFREVMA</sequence>
<dbReference type="AlphaFoldDB" id="A0A3N4MZK4"/>
<dbReference type="Pfam" id="PF05939">
    <property type="entry name" value="Phage_min_tail"/>
    <property type="match status" value="1"/>
</dbReference>
<dbReference type="InterPro" id="IPR010265">
    <property type="entry name" value="Phage_lambda_TipM"/>
</dbReference>
<dbReference type="EMBL" id="RPFL01000007">
    <property type="protein sequence ID" value="RPD89414.1"/>
    <property type="molecule type" value="Genomic_DNA"/>
</dbReference>
<dbReference type="RefSeq" id="WP_123804559.1">
    <property type="nucleotide sequence ID" value="NZ_RPFL01000007.1"/>
</dbReference>
<protein>
    <submittedName>
        <fullName evidence="1">Phage tail protein</fullName>
    </submittedName>
</protein>
<name>A0A3N4MZK4_9NEIS</name>
<gene>
    <name evidence="1" type="ORF">EGK74_04125</name>
</gene>
<comment type="caution">
    <text evidence="1">The sequence shown here is derived from an EMBL/GenBank/DDBJ whole genome shotgun (WGS) entry which is preliminary data.</text>
</comment>
<accession>A0A3N4MZK4</accession>
<proteinExistence type="predicted"/>
<keyword evidence="2" id="KW-1185">Reference proteome</keyword>
<dbReference type="Proteomes" id="UP000272412">
    <property type="component" value="Unassembled WGS sequence"/>
</dbReference>
<organism evidence="1 2">
    <name type="scientific">Neisseria weixii</name>
    <dbReference type="NCBI Taxonomy" id="1853276"/>
    <lineage>
        <taxon>Bacteria</taxon>
        <taxon>Pseudomonadati</taxon>
        <taxon>Pseudomonadota</taxon>
        <taxon>Betaproteobacteria</taxon>
        <taxon>Neisseriales</taxon>
        <taxon>Neisseriaceae</taxon>
        <taxon>Neisseria</taxon>
    </lineage>
</organism>
<evidence type="ECO:0000313" key="2">
    <source>
        <dbReference type="Proteomes" id="UP000272412"/>
    </source>
</evidence>
<dbReference type="OrthoDB" id="8607203at2"/>
<evidence type="ECO:0000313" key="1">
    <source>
        <dbReference type="EMBL" id="RPD89414.1"/>
    </source>
</evidence>
<reference evidence="1 2" key="1">
    <citation type="submission" date="2018-11" db="EMBL/GenBank/DDBJ databases">
        <title>Neisseria weixii sp. nov. isolated from the rectal contents of plateau pika (Ochotona cruzoniae).</title>
        <authorList>
            <person name="Zhang G."/>
        </authorList>
    </citation>
    <scope>NUCLEOTIDE SEQUENCE [LARGE SCALE GENOMIC DNA]</scope>
    <source>
        <strain evidence="1 2">10009</strain>
    </source>
</reference>